<evidence type="ECO:0000313" key="3">
    <source>
        <dbReference type="Proteomes" id="UP001139648"/>
    </source>
</evidence>
<dbReference type="Proteomes" id="UP001139648">
    <property type="component" value="Unassembled WGS sequence"/>
</dbReference>
<accession>A0A9X2GC56</accession>
<reference evidence="2" key="1">
    <citation type="submission" date="2022-06" db="EMBL/GenBank/DDBJ databases">
        <title>Sequencing the genomes of 1000 actinobacteria strains.</title>
        <authorList>
            <person name="Klenk H.-P."/>
        </authorList>
    </citation>
    <scope>NUCLEOTIDE SEQUENCE</scope>
    <source>
        <strain evidence="2">DSM 46694</strain>
    </source>
</reference>
<name>A0A9X2GC56_9ACTN</name>
<comment type="caution">
    <text evidence="2">The sequence shown here is derived from an EMBL/GenBank/DDBJ whole genome shotgun (WGS) entry which is preliminary data.</text>
</comment>
<protein>
    <submittedName>
        <fullName evidence="2">Uncharacterized protein</fullName>
    </submittedName>
</protein>
<feature type="region of interest" description="Disordered" evidence="1">
    <location>
        <begin position="1"/>
        <end position="54"/>
    </location>
</feature>
<dbReference type="EMBL" id="JAMZEB010000002">
    <property type="protein sequence ID" value="MCP2354987.1"/>
    <property type="molecule type" value="Genomic_DNA"/>
</dbReference>
<feature type="compositionally biased region" description="Polar residues" evidence="1">
    <location>
        <begin position="1"/>
        <end position="10"/>
    </location>
</feature>
<evidence type="ECO:0000256" key="1">
    <source>
        <dbReference type="SAM" id="MobiDB-lite"/>
    </source>
</evidence>
<dbReference type="AlphaFoldDB" id="A0A9X2GC56"/>
<proteinExistence type="predicted"/>
<evidence type="ECO:0000313" key="2">
    <source>
        <dbReference type="EMBL" id="MCP2354987.1"/>
    </source>
</evidence>
<keyword evidence="3" id="KW-1185">Reference proteome</keyword>
<gene>
    <name evidence="2" type="ORF">HD597_002007</name>
</gene>
<dbReference type="RefSeq" id="WP_253741673.1">
    <property type="nucleotide sequence ID" value="NZ_BAABKA010000056.1"/>
</dbReference>
<sequence>MPSANRTSAATVGDGDGPTRSPGVAVRAGVPGLPGTMTGAPVPTGDEPAGSAGC</sequence>
<organism evidence="2 3">
    <name type="scientific">Nonomuraea thailandensis</name>
    <dbReference type="NCBI Taxonomy" id="1188745"/>
    <lineage>
        <taxon>Bacteria</taxon>
        <taxon>Bacillati</taxon>
        <taxon>Actinomycetota</taxon>
        <taxon>Actinomycetes</taxon>
        <taxon>Streptosporangiales</taxon>
        <taxon>Streptosporangiaceae</taxon>
        <taxon>Nonomuraea</taxon>
    </lineage>
</organism>